<keyword evidence="13" id="KW-1185">Reference proteome</keyword>
<evidence type="ECO:0000256" key="5">
    <source>
        <dbReference type="PROSITE-ProRule" id="PRU00284"/>
    </source>
</evidence>
<evidence type="ECO:0000256" key="2">
    <source>
        <dbReference type="ARBA" id="ARBA00022519"/>
    </source>
</evidence>
<dbReference type="Gene3D" id="6.10.340.10">
    <property type="match status" value="1"/>
</dbReference>
<evidence type="ECO:0000256" key="6">
    <source>
        <dbReference type="SAM" id="Coils"/>
    </source>
</evidence>
<evidence type="ECO:0000259" key="11">
    <source>
        <dbReference type="PROSITE" id="PS51753"/>
    </source>
</evidence>
<dbReference type="Proteomes" id="UP001596456">
    <property type="component" value="Unassembled WGS sequence"/>
</dbReference>
<evidence type="ECO:0000259" key="10">
    <source>
        <dbReference type="PROSITE" id="PS50885"/>
    </source>
</evidence>
<feature type="domain" description="HAMP" evidence="10">
    <location>
        <begin position="322"/>
        <end position="375"/>
    </location>
</feature>
<reference evidence="13" key="1">
    <citation type="journal article" date="2019" name="Int. J. Syst. Evol. Microbiol.">
        <title>The Global Catalogue of Microorganisms (GCM) 10K type strain sequencing project: providing services to taxonomists for standard genome sequencing and annotation.</title>
        <authorList>
            <consortium name="The Broad Institute Genomics Platform"/>
            <consortium name="The Broad Institute Genome Sequencing Center for Infectious Disease"/>
            <person name="Wu L."/>
            <person name="Ma J."/>
        </authorList>
    </citation>
    <scope>NUCLEOTIDE SEQUENCE [LARGE SCALE GENOMIC DNA]</scope>
    <source>
        <strain evidence="13">CGMCC 1.16275</strain>
    </source>
</reference>
<keyword evidence="7" id="KW-1133">Transmembrane helix</keyword>
<dbReference type="InterPro" id="IPR004089">
    <property type="entry name" value="MCPsignal_dom"/>
</dbReference>
<keyword evidence="3 5" id="KW-0807">Transducer</keyword>
<proteinExistence type="inferred from homology"/>
<feature type="domain" description="T-SNARE coiled-coil homology" evidence="9">
    <location>
        <begin position="568"/>
        <end position="630"/>
    </location>
</feature>
<gene>
    <name evidence="12" type="ORF">ACFQPS_18295</name>
</gene>
<dbReference type="SMART" id="SM00283">
    <property type="entry name" value="MA"/>
    <property type="match status" value="1"/>
</dbReference>
<feature type="domain" description="Methyl-accepting transducer" evidence="8">
    <location>
        <begin position="409"/>
        <end position="652"/>
    </location>
</feature>
<feature type="coiled-coil region" evidence="6">
    <location>
        <begin position="480"/>
        <end position="507"/>
    </location>
</feature>
<evidence type="ECO:0000256" key="3">
    <source>
        <dbReference type="ARBA" id="ARBA00023224"/>
    </source>
</evidence>
<keyword evidence="6" id="KW-0175">Coiled coil</keyword>
<comment type="subcellular location">
    <subcellularLocation>
        <location evidence="1">Cell inner membrane</location>
        <topology evidence="1">Multi-pass membrane protein</topology>
    </subcellularLocation>
</comment>
<dbReference type="SMART" id="SM00304">
    <property type="entry name" value="HAMP"/>
    <property type="match status" value="1"/>
</dbReference>
<keyword evidence="2" id="KW-0997">Cell inner membrane</keyword>
<organism evidence="12 13">
    <name type="scientific">Rhodocista pekingensis</name>
    <dbReference type="NCBI Taxonomy" id="201185"/>
    <lineage>
        <taxon>Bacteria</taxon>
        <taxon>Pseudomonadati</taxon>
        <taxon>Pseudomonadota</taxon>
        <taxon>Alphaproteobacteria</taxon>
        <taxon>Rhodospirillales</taxon>
        <taxon>Azospirillaceae</taxon>
        <taxon>Rhodocista</taxon>
    </lineage>
</organism>
<dbReference type="CDD" id="cd06225">
    <property type="entry name" value="HAMP"/>
    <property type="match status" value="1"/>
</dbReference>
<evidence type="ECO:0000313" key="12">
    <source>
        <dbReference type="EMBL" id="MFC7335124.1"/>
    </source>
</evidence>
<feature type="domain" description="HBM" evidence="11">
    <location>
        <begin position="47"/>
        <end position="288"/>
    </location>
</feature>
<sequence>MQALARLRIGSRITVGFATVLGLLIVIAAVALTGLGQVNTASQNFARVSAQALTTKGMERDFLAMRREVLSFTFQGNTAAAESLAGLSQNLQAAAGRLLAEIRDPERRAMMEELSGLAESYMAGFARLQELQPTETRLTEQDVYGNGTQAGRTLDDLRAGALAGGNMALALAAGQLHEDLLSARFAIAAFLTDALDDKALATARDRLKEVGRSAAALSQQNFPPEQSALARTAVEQAGAMVTGFDALAATARQIDELVTTSMAESGRNFVATSERLSRNYADYLDRTLASSKATAASSTTLLWTAGIIALLTGIAAALLISRSIVRPIQGITRIMGVLAGGDTKAEVPNRDGRDEVGEMARAVQVFKEAMIETERLRAAQIEQERRAERERRAALKQMADSLEQSVKSVVDAVSAASTELNASAQSMSGTAVRSSAEAGTAAAAAQQASANVQTVAAATEELTSSISEIARQVQRQAELALAATRDAAQSEDRVKELAEDARNISDVIGLINAIAGQTNLLALNATIEAARAGEAGKGFAVVASEVKALATQTARATEQIAERIRAVQERTDGTVESIAQIASRVEEMKEIATAVASAVEQQTAATQEISRNANEAASGTEAVSRSLDAVNGAAGEAGAASSQVTASAEDLAKQSERLRQSVDSFIDQVRAA</sequence>
<dbReference type="Pfam" id="PF00015">
    <property type="entry name" value="MCPsignal"/>
    <property type="match status" value="1"/>
</dbReference>
<evidence type="ECO:0000256" key="7">
    <source>
        <dbReference type="SAM" id="Phobius"/>
    </source>
</evidence>
<keyword evidence="2" id="KW-1003">Cell membrane</keyword>
<dbReference type="InterPro" id="IPR003660">
    <property type="entry name" value="HAMP_dom"/>
</dbReference>
<dbReference type="PANTHER" id="PTHR32089">
    <property type="entry name" value="METHYL-ACCEPTING CHEMOTAXIS PROTEIN MCPB"/>
    <property type="match status" value="1"/>
</dbReference>
<keyword evidence="7" id="KW-0472">Membrane</keyword>
<feature type="transmembrane region" description="Helical" evidence="7">
    <location>
        <begin position="12"/>
        <end position="35"/>
    </location>
</feature>
<evidence type="ECO:0000259" key="9">
    <source>
        <dbReference type="PROSITE" id="PS50192"/>
    </source>
</evidence>
<dbReference type="SMART" id="SM01358">
    <property type="entry name" value="HBM"/>
    <property type="match status" value="1"/>
</dbReference>
<comment type="similarity">
    <text evidence="4">Belongs to the methyl-accepting chemotaxis (MCP) protein family.</text>
</comment>
<dbReference type="Pfam" id="PF00672">
    <property type="entry name" value="HAMP"/>
    <property type="match status" value="1"/>
</dbReference>
<evidence type="ECO:0000313" key="13">
    <source>
        <dbReference type="Proteomes" id="UP001596456"/>
    </source>
</evidence>
<dbReference type="SUPFAM" id="SSF58104">
    <property type="entry name" value="Methyl-accepting chemotaxis protein (MCP) signaling domain"/>
    <property type="match status" value="1"/>
</dbReference>
<protein>
    <submittedName>
        <fullName evidence="12">Methyl-accepting chemotaxis protein</fullName>
    </submittedName>
</protein>
<dbReference type="PROSITE" id="PS50111">
    <property type="entry name" value="CHEMOTAXIS_TRANSDUC_2"/>
    <property type="match status" value="1"/>
</dbReference>
<evidence type="ECO:0000256" key="1">
    <source>
        <dbReference type="ARBA" id="ARBA00004429"/>
    </source>
</evidence>
<dbReference type="InterPro" id="IPR032255">
    <property type="entry name" value="HBM"/>
</dbReference>
<dbReference type="PANTHER" id="PTHR32089:SF112">
    <property type="entry name" value="LYSOZYME-LIKE PROTEIN-RELATED"/>
    <property type="match status" value="1"/>
</dbReference>
<dbReference type="PROSITE" id="PS51753">
    <property type="entry name" value="HBM"/>
    <property type="match status" value="1"/>
</dbReference>
<dbReference type="EMBL" id="JBHTCM010000026">
    <property type="protein sequence ID" value="MFC7335124.1"/>
    <property type="molecule type" value="Genomic_DNA"/>
</dbReference>
<dbReference type="PROSITE" id="PS50192">
    <property type="entry name" value="T_SNARE"/>
    <property type="match status" value="1"/>
</dbReference>
<dbReference type="Gene3D" id="1.10.287.950">
    <property type="entry name" value="Methyl-accepting chemotaxis protein"/>
    <property type="match status" value="1"/>
</dbReference>
<name>A0ABW2L094_9PROT</name>
<dbReference type="RefSeq" id="WP_377360662.1">
    <property type="nucleotide sequence ID" value="NZ_JBHTCM010000026.1"/>
</dbReference>
<keyword evidence="7" id="KW-0812">Transmembrane</keyword>
<feature type="coiled-coil region" evidence="6">
    <location>
        <begin position="371"/>
        <end position="405"/>
    </location>
</feature>
<evidence type="ECO:0000256" key="4">
    <source>
        <dbReference type="ARBA" id="ARBA00029447"/>
    </source>
</evidence>
<accession>A0ABW2L094</accession>
<comment type="caution">
    <text evidence="12">The sequence shown here is derived from an EMBL/GenBank/DDBJ whole genome shotgun (WGS) entry which is preliminary data.</text>
</comment>
<dbReference type="PROSITE" id="PS50885">
    <property type="entry name" value="HAMP"/>
    <property type="match status" value="1"/>
</dbReference>
<evidence type="ECO:0000259" key="8">
    <source>
        <dbReference type="PROSITE" id="PS50111"/>
    </source>
</evidence>
<dbReference type="InterPro" id="IPR000727">
    <property type="entry name" value="T_SNARE_dom"/>
</dbReference>